<evidence type="ECO:0000256" key="5">
    <source>
        <dbReference type="ARBA" id="ARBA00022989"/>
    </source>
</evidence>
<feature type="transmembrane region" description="Helical" evidence="7">
    <location>
        <begin position="356"/>
        <end position="376"/>
    </location>
</feature>
<keyword evidence="6 7" id="KW-0472">Membrane</keyword>
<keyword evidence="10" id="KW-1185">Reference proteome</keyword>
<comment type="subcellular location">
    <subcellularLocation>
        <location evidence="1 7">Cell membrane</location>
        <topology evidence="1 7">Multi-pass membrane protein</topology>
    </subcellularLocation>
</comment>
<dbReference type="InterPro" id="IPR051393">
    <property type="entry name" value="ABC_transporter_permease"/>
</dbReference>
<dbReference type="OrthoDB" id="9809173at2"/>
<protein>
    <submittedName>
        <fullName evidence="9">Multiple sugar transport system permease protein</fullName>
    </submittedName>
</protein>
<evidence type="ECO:0000256" key="7">
    <source>
        <dbReference type="RuleBase" id="RU363032"/>
    </source>
</evidence>
<dbReference type="PANTHER" id="PTHR30193">
    <property type="entry name" value="ABC TRANSPORTER PERMEASE PROTEIN"/>
    <property type="match status" value="1"/>
</dbReference>
<evidence type="ECO:0000256" key="6">
    <source>
        <dbReference type="ARBA" id="ARBA00023136"/>
    </source>
</evidence>
<dbReference type="GO" id="GO:0055085">
    <property type="term" value="P:transmembrane transport"/>
    <property type="evidence" value="ECO:0007669"/>
    <property type="project" value="InterPro"/>
</dbReference>
<dbReference type="AlphaFoldDB" id="A0A0M8KC16"/>
<dbReference type="Gene3D" id="1.10.3720.10">
    <property type="entry name" value="MetI-like"/>
    <property type="match status" value="2"/>
</dbReference>
<gene>
    <name evidence="9" type="ORF">ARMA_2939</name>
</gene>
<dbReference type="FunCoup" id="A0A0M8KC16">
    <property type="interactions" value="76"/>
</dbReference>
<evidence type="ECO:0000313" key="9">
    <source>
        <dbReference type="EMBL" id="GAP64516.1"/>
    </source>
</evidence>
<feature type="transmembrane region" description="Helical" evidence="7">
    <location>
        <begin position="109"/>
        <end position="130"/>
    </location>
</feature>
<comment type="caution">
    <text evidence="9">The sequence shown here is derived from an EMBL/GenBank/DDBJ whole genome shotgun (WGS) entry which is preliminary data.</text>
</comment>
<evidence type="ECO:0000256" key="4">
    <source>
        <dbReference type="ARBA" id="ARBA00022692"/>
    </source>
</evidence>
<dbReference type="GO" id="GO:0005886">
    <property type="term" value="C:plasma membrane"/>
    <property type="evidence" value="ECO:0007669"/>
    <property type="project" value="UniProtKB-SubCell"/>
</dbReference>
<dbReference type="RefSeq" id="WP_054494187.1">
    <property type="nucleotide sequence ID" value="NZ_BBZA01000275.1"/>
</dbReference>
<dbReference type="Pfam" id="PF00528">
    <property type="entry name" value="BPD_transp_1"/>
    <property type="match status" value="1"/>
</dbReference>
<evidence type="ECO:0000259" key="8">
    <source>
        <dbReference type="PROSITE" id="PS50928"/>
    </source>
</evidence>
<reference evidence="9 10" key="1">
    <citation type="journal article" date="2015" name="Genome Announc.">
        <title>Draft Genome Sequence of a Heterotrophic Facultative Anaerobic Thermophilic Bacterium, Ardenticatena maritima Strain 110ST.</title>
        <authorList>
            <person name="Kawaichi S."/>
            <person name="Yoshida T."/>
            <person name="Sako Y."/>
            <person name="Nakamura R."/>
        </authorList>
    </citation>
    <scope>NUCLEOTIDE SEQUENCE [LARGE SCALE GENOMIC DNA]</scope>
    <source>
        <strain evidence="9 10">110S</strain>
    </source>
</reference>
<dbReference type="Proteomes" id="UP000037784">
    <property type="component" value="Unassembled WGS sequence"/>
</dbReference>
<feature type="transmembrane region" description="Helical" evidence="7">
    <location>
        <begin position="183"/>
        <end position="203"/>
    </location>
</feature>
<dbReference type="PANTHER" id="PTHR30193:SF37">
    <property type="entry name" value="INNER MEMBRANE ABC TRANSPORTER PERMEASE PROTEIN YCJO"/>
    <property type="match status" value="1"/>
</dbReference>
<feature type="domain" description="ABC transmembrane type-1" evidence="8">
    <location>
        <begin position="145"/>
        <end position="377"/>
    </location>
</feature>
<keyword evidence="9" id="KW-0762">Sugar transport</keyword>
<evidence type="ECO:0000313" key="10">
    <source>
        <dbReference type="Proteomes" id="UP000037784"/>
    </source>
</evidence>
<evidence type="ECO:0000256" key="1">
    <source>
        <dbReference type="ARBA" id="ARBA00004651"/>
    </source>
</evidence>
<feature type="transmembrane region" description="Helical" evidence="7">
    <location>
        <begin position="77"/>
        <end position="97"/>
    </location>
</feature>
<sequence>MAERPLTEQEVLARRKERIDWREAIEGYLFITPAVLLITVFGLFPIAYAFYMSLHRWRVRKGPLVGLDNYEKAIGDWQGALIFVVGFVLLYIAYRLWQSAFTEERTWVLLSKAGSALVVIAAWYAISFGWGRMLLEGDDRFLNALPITLYYSLGTVPAEIALGMILAYFLFQKIRGQEFFRMLYFLPYITPVVASAVVFRTIFSPRETSLANRFLQFMGLEPQKWLFESRPFLEVMFGIKLEGFWAGPSMALVSIILFGIWTYVGYNAVIFLAGLGSIPHELYEAAEIDGAGQWQLFRHITLPLLSPVTFYLALVAFIGTFKAFNHIFVMRTPSALGTVDVASIVIFDTFYKANQYGYATAQAILLFLIILALTMVQNRLLGERVFYG</sequence>
<dbReference type="PROSITE" id="PS50928">
    <property type="entry name" value="ABC_TM1"/>
    <property type="match status" value="1"/>
</dbReference>
<proteinExistence type="inferred from homology"/>
<dbReference type="InterPro" id="IPR035906">
    <property type="entry name" value="MetI-like_sf"/>
</dbReference>
<keyword evidence="4 7" id="KW-0812">Transmembrane</keyword>
<keyword evidence="5 7" id="KW-1133">Transmembrane helix</keyword>
<reference evidence="10" key="2">
    <citation type="submission" date="2015-08" db="EMBL/GenBank/DDBJ databases">
        <title>Draft Genome Sequence of a Heterotrophic Facultative Anaerobic Bacterium Ardenticatena maritima Strain 110S.</title>
        <authorList>
            <person name="Kawaichi S."/>
            <person name="Yoshida T."/>
            <person name="Sako Y."/>
            <person name="Nakamura R."/>
        </authorList>
    </citation>
    <scope>NUCLEOTIDE SEQUENCE [LARGE SCALE GENOMIC DNA]</scope>
    <source>
        <strain evidence="10">110S</strain>
    </source>
</reference>
<feature type="transmembrane region" description="Helical" evidence="7">
    <location>
        <begin position="28"/>
        <end position="51"/>
    </location>
</feature>
<dbReference type="EMBL" id="BBZA01000275">
    <property type="protein sequence ID" value="GAP64516.1"/>
    <property type="molecule type" value="Genomic_DNA"/>
</dbReference>
<dbReference type="InParanoid" id="A0A0M8KC16"/>
<name>A0A0M8KC16_9CHLR</name>
<dbReference type="CDD" id="cd06261">
    <property type="entry name" value="TM_PBP2"/>
    <property type="match status" value="1"/>
</dbReference>
<comment type="similarity">
    <text evidence="7">Belongs to the binding-protein-dependent transport system permease family.</text>
</comment>
<dbReference type="InterPro" id="IPR000515">
    <property type="entry name" value="MetI-like"/>
</dbReference>
<feature type="transmembrane region" description="Helical" evidence="7">
    <location>
        <begin position="150"/>
        <end position="171"/>
    </location>
</feature>
<keyword evidence="2 7" id="KW-0813">Transport</keyword>
<feature type="transmembrane region" description="Helical" evidence="7">
    <location>
        <begin position="250"/>
        <end position="275"/>
    </location>
</feature>
<evidence type="ECO:0000256" key="2">
    <source>
        <dbReference type="ARBA" id="ARBA00022448"/>
    </source>
</evidence>
<dbReference type="SUPFAM" id="SSF161098">
    <property type="entry name" value="MetI-like"/>
    <property type="match status" value="2"/>
</dbReference>
<feature type="transmembrane region" description="Helical" evidence="7">
    <location>
        <begin position="296"/>
        <end position="321"/>
    </location>
</feature>
<evidence type="ECO:0000256" key="3">
    <source>
        <dbReference type="ARBA" id="ARBA00022475"/>
    </source>
</evidence>
<accession>A0A0M8KC16</accession>
<keyword evidence="3" id="KW-1003">Cell membrane</keyword>
<dbReference type="STRING" id="872965.SE16_14995"/>
<organism evidence="9 10">
    <name type="scientific">Ardenticatena maritima</name>
    <dbReference type="NCBI Taxonomy" id="872965"/>
    <lineage>
        <taxon>Bacteria</taxon>
        <taxon>Bacillati</taxon>
        <taxon>Chloroflexota</taxon>
        <taxon>Ardenticatenia</taxon>
        <taxon>Ardenticatenales</taxon>
        <taxon>Ardenticatenaceae</taxon>
        <taxon>Ardenticatena</taxon>
    </lineage>
</organism>